<dbReference type="Proteomes" id="UP000252081">
    <property type="component" value="Unassembled WGS sequence"/>
</dbReference>
<proteinExistence type="predicted"/>
<accession>A0A366L483</accession>
<sequence length="531" mass="60802">MKNYLFIIPQLMIYLSLQAQQRPNILFAIMDDATYQHMGAYGCKWVKTPNFDRIAKNGLLFKNAYTPNAKCAPSRSCIITGRNSWQLEEAGNHWSYFPAKFISFAEILAQNGYQVGYTGKGIAPVVAKKADGSPREMLVKAYNKIKTTPATAQISNVDYAANFEQFLNNNGDKPFFFWYGGLEPHRGYEFNSGVSKGNKKLTDIPDTDIYRFWPKKDSVRTDLLDYAFEIEYFDKHLGKMLKMLEEKNELHNTLIVVTSDNGMAFPRIKGQAYEYSNHLPLAMMWADGITHKGRKIEDFISFIDFAPTFLELAKVHPAQNLMKSITGKSFTAIFNSGKEKVFSKRNFVLVGKERHDVGRPNDVGYPIRGIFEDQFLFIKNFEVDRWPAGDPITGYLNVDGGPTKTLCLNTVYANDNDFNYWLWSFGKRPAEELYDIKKDPACLNNLAMVSSYKNKSAQLKNKLFTLLKAQHDPRVSGRGADFDKYLYADKKGVNFYNRYMAKDTTLSWGWVNDSDFQDISKIERAKKARNQ</sequence>
<name>A0A366L483_9SPHI</name>
<keyword evidence="3" id="KW-1185">Reference proteome</keyword>
<protein>
    <submittedName>
        <fullName evidence="2">Heparan N-sulfatase</fullName>
    </submittedName>
</protein>
<dbReference type="EMBL" id="QNQU01000007">
    <property type="protein sequence ID" value="RBQ07952.1"/>
    <property type="molecule type" value="Genomic_DNA"/>
</dbReference>
<dbReference type="RefSeq" id="WP_113948712.1">
    <property type="nucleotide sequence ID" value="NZ_QNQU01000007.1"/>
</dbReference>
<dbReference type="InterPro" id="IPR052701">
    <property type="entry name" value="GAG_Ulvan_Degrading_Sulfatases"/>
</dbReference>
<dbReference type="PANTHER" id="PTHR43751:SF1">
    <property type="entry name" value="SULFATASE ATSG-RELATED"/>
    <property type="match status" value="1"/>
</dbReference>
<gene>
    <name evidence="2" type="ORF">DRW42_10185</name>
</gene>
<dbReference type="PANTHER" id="PTHR43751">
    <property type="entry name" value="SULFATASE"/>
    <property type="match status" value="1"/>
</dbReference>
<feature type="domain" description="Sulfatase N-terminal" evidence="1">
    <location>
        <begin position="23"/>
        <end position="314"/>
    </location>
</feature>
<dbReference type="InterPro" id="IPR000917">
    <property type="entry name" value="Sulfatase_N"/>
</dbReference>
<evidence type="ECO:0000313" key="2">
    <source>
        <dbReference type="EMBL" id="RBQ07952.1"/>
    </source>
</evidence>
<organism evidence="2 3">
    <name type="scientific">Pedobacter miscanthi</name>
    <dbReference type="NCBI Taxonomy" id="2259170"/>
    <lineage>
        <taxon>Bacteria</taxon>
        <taxon>Pseudomonadati</taxon>
        <taxon>Bacteroidota</taxon>
        <taxon>Sphingobacteriia</taxon>
        <taxon>Sphingobacteriales</taxon>
        <taxon>Sphingobacteriaceae</taxon>
        <taxon>Pedobacter</taxon>
    </lineage>
</organism>
<dbReference type="Pfam" id="PF00884">
    <property type="entry name" value="Sulfatase"/>
    <property type="match status" value="1"/>
</dbReference>
<reference evidence="2 3" key="1">
    <citation type="submission" date="2018-07" db="EMBL/GenBank/DDBJ databases">
        <title>A draft genome of a endophytic bacteria, a new species of Pedobacter.</title>
        <authorList>
            <person name="Zhang Z.D."/>
            <person name="Chen Z.J."/>
        </authorList>
    </citation>
    <scope>NUCLEOTIDE SEQUENCE [LARGE SCALE GENOMIC DNA]</scope>
    <source>
        <strain evidence="2 3">RS10</strain>
    </source>
</reference>
<dbReference type="CDD" id="cd16027">
    <property type="entry name" value="SGSH"/>
    <property type="match status" value="1"/>
</dbReference>
<dbReference type="InterPro" id="IPR017850">
    <property type="entry name" value="Alkaline_phosphatase_core_sf"/>
</dbReference>
<comment type="caution">
    <text evidence="2">The sequence shown here is derived from an EMBL/GenBank/DDBJ whole genome shotgun (WGS) entry which is preliminary data.</text>
</comment>
<dbReference type="SUPFAM" id="SSF53649">
    <property type="entry name" value="Alkaline phosphatase-like"/>
    <property type="match status" value="1"/>
</dbReference>
<dbReference type="Gene3D" id="3.40.720.10">
    <property type="entry name" value="Alkaline Phosphatase, subunit A"/>
    <property type="match status" value="1"/>
</dbReference>
<dbReference type="OrthoDB" id="975025at2"/>
<evidence type="ECO:0000313" key="3">
    <source>
        <dbReference type="Proteomes" id="UP000252081"/>
    </source>
</evidence>
<dbReference type="AlphaFoldDB" id="A0A366L483"/>
<evidence type="ECO:0000259" key="1">
    <source>
        <dbReference type="Pfam" id="PF00884"/>
    </source>
</evidence>